<name>A0A2R7Y1Y4_9CREN</name>
<evidence type="ECO:0000313" key="7">
    <source>
        <dbReference type="Proteomes" id="UP000244093"/>
    </source>
</evidence>
<dbReference type="AlphaFoldDB" id="A0A2R7Y1Y4"/>
<keyword evidence="2" id="KW-0547">Nucleotide-binding</keyword>
<dbReference type="PANTHER" id="PTHR42794:SF1">
    <property type="entry name" value="HEMIN IMPORT ATP-BINDING PROTEIN HMUV"/>
    <property type="match status" value="1"/>
</dbReference>
<dbReference type="SUPFAM" id="SSF52540">
    <property type="entry name" value="P-loop containing nucleoside triphosphate hydrolases"/>
    <property type="match status" value="1"/>
</dbReference>
<comment type="caution">
    <text evidence="6">The sequence shown here is derived from an EMBL/GenBank/DDBJ whole genome shotgun (WGS) entry which is preliminary data.</text>
</comment>
<keyword evidence="4" id="KW-1278">Translocase</keyword>
<evidence type="ECO:0000256" key="3">
    <source>
        <dbReference type="ARBA" id="ARBA00022840"/>
    </source>
</evidence>
<protein>
    <submittedName>
        <fullName evidence="6">Iron ABC transporter ATP-binding protein</fullName>
    </submittedName>
</protein>
<dbReference type="InterPro" id="IPR003593">
    <property type="entry name" value="AAA+_ATPase"/>
</dbReference>
<dbReference type="FunFam" id="3.40.50.300:FF:000134">
    <property type="entry name" value="Iron-enterobactin ABC transporter ATP-binding protein"/>
    <property type="match status" value="1"/>
</dbReference>
<dbReference type="CDD" id="cd03214">
    <property type="entry name" value="ABC_Iron-Siderophores_B12_Hemin"/>
    <property type="match status" value="1"/>
</dbReference>
<evidence type="ECO:0000259" key="5">
    <source>
        <dbReference type="PROSITE" id="PS50893"/>
    </source>
</evidence>
<dbReference type="InterPro" id="IPR027417">
    <property type="entry name" value="P-loop_NTPase"/>
</dbReference>
<dbReference type="GO" id="GO:0016887">
    <property type="term" value="F:ATP hydrolysis activity"/>
    <property type="evidence" value="ECO:0007669"/>
    <property type="project" value="InterPro"/>
</dbReference>
<reference evidence="6 7" key="1">
    <citation type="journal article" date="2018" name="Syst. Appl. Microbiol.">
        <title>A new symbiotic nanoarchaeote (Candidatus Nanoclepta minutus) and its host (Zestosphaera tikiterensis gen. nov., sp. nov.) from a New Zealand hot spring.</title>
        <authorList>
            <person name="St John E."/>
            <person name="Liu Y."/>
            <person name="Podar M."/>
            <person name="Stott M.B."/>
            <person name="Meneghin J."/>
            <person name="Chen Z."/>
            <person name="Lagutin K."/>
            <person name="Mitchell K."/>
            <person name="Reysenbach A.L."/>
        </authorList>
    </citation>
    <scope>NUCLEOTIDE SEQUENCE [LARGE SCALE GENOMIC DNA]</scope>
    <source>
        <strain evidence="6">NZ3</strain>
    </source>
</reference>
<dbReference type="Proteomes" id="UP000244093">
    <property type="component" value="Unassembled WGS sequence"/>
</dbReference>
<evidence type="ECO:0000313" key="6">
    <source>
        <dbReference type="EMBL" id="PUA31555.1"/>
    </source>
</evidence>
<dbReference type="SMART" id="SM00382">
    <property type="entry name" value="AAA"/>
    <property type="match status" value="1"/>
</dbReference>
<dbReference type="GO" id="GO:0005524">
    <property type="term" value="F:ATP binding"/>
    <property type="evidence" value="ECO:0007669"/>
    <property type="project" value="UniProtKB-KW"/>
</dbReference>
<dbReference type="Pfam" id="PF00005">
    <property type="entry name" value="ABC_tran"/>
    <property type="match status" value="1"/>
</dbReference>
<accession>A0A2R7Y1Y4</accession>
<dbReference type="InterPro" id="IPR017871">
    <property type="entry name" value="ABC_transporter-like_CS"/>
</dbReference>
<keyword evidence="3 6" id="KW-0067">ATP-binding</keyword>
<dbReference type="InterPro" id="IPR003439">
    <property type="entry name" value="ABC_transporter-like_ATP-bd"/>
</dbReference>
<organism evidence="6 7">
    <name type="scientific">Zestosphaera tikiterensis</name>
    <dbReference type="NCBI Taxonomy" id="1973259"/>
    <lineage>
        <taxon>Archaea</taxon>
        <taxon>Thermoproteota</taxon>
        <taxon>Thermoprotei</taxon>
        <taxon>Desulfurococcales</taxon>
        <taxon>Desulfurococcaceae</taxon>
        <taxon>Zestosphaera</taxon>
    </lineage>
</organism>
<proteinExistence type="predicted"/>
<gene>
    <name evidence="6" type="ORF">B7O98_09200</name>
</gene>
<dbReference type="PROSITE" id="PS00211">
    <property type="entry name" value="ABC_TRANSPORTER_1"/>
    <property type="match status" value="1"/>
</dbReference>
<dbReference type="PANTHER" id="PTHR42794">
    <property type="entry name" value="HEMIN IMPORT ATP-BINDING PROTEIN HMUV"/>
    <property type="match status" value="1"/>
</dbReference>
<dbReference type="Gene3D" id="3.40.50.300">
    <property type="entry name" value="P-loop containing nucleotide triphosphate hydrolases"/>
    <property type="match status" value="1"/>
</dbReference>
<evidence type="ECO:0000256" key="4">
    <source>
        <dbReference type="ARBA" id="ARBA00022967"/>
    </source>
</evidence>
<dbReference type="PROSITE" id="PS50893">
    <property type="entry name" value="ABC_TRANSPORTER_2"/>
    <property type="match status" value="1"/>
</dbReference>
<evidence type="ECO:0000256" key="2">
    <source>
        <dbReference type="ARBA" id="ARBA00022741"/>
    </source>
</evidence>
<sequence>MVLLKVGNVEFSYGSFKALKGVTFEAREGEVVSVVGPNGSGKTTLLKTLDGIFKPLSGSVYVDGKSLGSMGRKEIAKLFGYVPQRLEHLYPFTVFDFVLSGRKPYIAFMPGGKDHRKVFEVLKLVNLEEKAFKKITELSGGELQRALIARALVVEPRILLLDEPTASLDLYYQLEVAELIKQLARDRRLVVVMALHDLSLAYRYSDKVVVMKDGKVYAMGSPEEALTEEVIYAVYGVRVRILKDEKAVVVAFNQR</sequence>
<feature type="domain" description="ABC transporter" evidence="5">
    <location>
        <begin position="4"/>
        <end position="238"/>
    </location>
</feature>
<dbReference type="EMBL" id="NBVN01000009">
    <property type="protein sequence ID" value="PUA31555.1"/>
    <property type="molecule type" value="Genomic_DNA"/>
</dbReference>
<keyword evidence="1" id="KW-0813">Transport</keyword>
<evidence type="ECO:0000256" key="1">
    <source>
        <dbReference type="ARBA" id="ARBA00022448"/>
    </source>
</evidence>